<evidence type="ECO:0000313" key="2">
    <source>
        <dbReference type="EMBL" id="KIW56151.1"/>
    </source>
</evidence>
<feature type="compositionally biased region" description="Polar residues" evidence="1">
    <location>
        <begin position="66"/>
        <end position="77"/>
    </location>
</feature>
<dbReference type="AlphaFoldDB" id="A0A0D2BUI6"/>
<keyword evidence="3" id="KW-1185">Reference proteome</keyword>
<proteinExistence type="predicted"/>
<dbReference type="EMBL" id="KN847319">
    <property type="protein sequence ID" value="KIW56151.1"/>
    <property type="molecule type" value="Genomic_DNA"/>
</dbReference>
<sequence length="469" mass="51905">MPPTTPQACDFHPNDSIDLPKWLPSYSRQNNFLCSDGDQDFSPLACQLGSGNAVFDHDGRFMEASPPSNYLTNANQTTEHHNAPSPANVSAGLGRGAAATSWSSDLRAQVETTSIPLQSATDNHTSLQSLFVHPIQEDATLPSLNYEQEATFAPNYTGFDTQTVLFGDTTSETPFFQEAVMPRFHVRSPVMPVPYGSDGQGPASLPGYEFQPSSLGPDFTSYQPAVDCVAPQQVYPALAATDHVDTSEYPPLPELGNLSYQPFQDSEDFYRELQDAHYPEWYIEEQALSCAREETPTFQGTNVRTGGLSMTSLAHSPASNRQFGPRNGQRDTSKDEFLVRCKARGMSYKQIKELGKFEEAESTLRGRYRALTKPKEARLRKPEWGDREIVLLFEAVSQCSKTDLLASPSDQGLDAISMGQLVNKVPWKQVAEYMEGRGTYRYGNATVKKKYLEILKLRGAAVQRPPSKA</sequence>
<name>A0A0D2BUI6_9EURO</name>
<dbReference type="GeneID" id="25326741"/>
<feature type="region of interest" description="Disordered" evidence="1">
    <location>
        <begin position="66"/>
        <end position="96"/>
    </location>
</feature>
<accession>A0A0D2BUI6</accession>
<dbReference type="HOGENOM" id="CLU_045134_0_0_1"/>
<dbReference type="Proteomes" id="UP000054342">
    <property type="component" value="Unassembled WGS sequence"/>
</dbReference>
<protein>
    <recommendedName>
        <fullName evidence="4">Myb-like domain-containing protein</fullName>
    </recommendedName>
</protein>
<evidence type="ECO:0000256" key="1">
    <source>
        <dbReference type="SAM" id="MobiDB-lite"/>
    </source>
</evidence>
<gene>
    <name evidence="2" type="ORF">PV05_04833</name>
</gene>
<evidence type="ECO:0008006" key="4">
    <source>
        <dbReference type="Google" id="ProtNLM"/>
    </source>
</evidence>
<evidence type="ECO:0000313" key="3">
    <source>
        <dbReference type="Proteomes" id="UP000054342"/>
    </source>
</evidence>
<dbReference type="RefSeq" id="XP_013316735.1">
    <property type="nucleotide sequence ID" value="XM_013461281.1"/>
</dbReference>
<organism evidence="2 3">
    <name type="scientific">Exophiala xenobiotica</name>
    <dbReference type="NCBI Taxonomy" id="348802"/>
    <lineage>
        <taxon>Eukaryota</taxon>
        <taxon>Fungi</taxon>
        <taxon>Dikarya</taxon>
        <taxon>Ascomycota</taxon>
        <taxon>Pezizomycotina</taxon>
        <taxon>Eurotiomycetes</taxon>
        <taxon>Chaetothyriomycetidae</taxon>
        <taxon>Chaetothyriales</taxon>
        <taxon>Herpotrichiellaceae</taxon>
        <taxon>Exophiala</taxon>
    </lineage>
</organism>
<dbReference type="OrthoDB" id="3439209at2759"/>
<reference evidence="2 3" key="1">
    <citation type="submission" date="2015-01" db="EMBL/GenBank/DDBJ databases">
        <title>The Genome Sequence of Exophiala xenobiotica CBS118157.</title>
        <authorList>
            <consortium name="The Broad Institute Genomics Platform"/>
            <person name="Cuomo C."/>
            <person name="de Hoog S."/>
            <person name="Gorbushina A."/>
            <person name="Stielow B."/>
            <person name="Teixiera M."/>
            <person name="Abouelleil A."/>
            <person name="Chapman S.B."/>
            <person name="Priest M."/>
            <person name="Young S.K."/>
            <person name="Wortman J."/>
            <person name="Nusbaum C."/>
            <person name="Birren B."/>
        </authorList>
    </citation>
    <scope>NUCLEOTIDE SEQUENCE [LARGE SCALE GENOMIC DNA]</scope>
    <source>
        <strain evidence="2 3">CBS 118157</strain>
    </source>
</reference>
<dbReference type="STRING" id="348802.A0A0D2BUI6"/>